<name>A0A7X8SJN9_9BACT</name>
<protein>
    <recommendedName>
        <fullName evidence="4">DUF4625 domain-containing protein</fullName>
    </recommendedName>
</protein>
<keyword evidence="3" id="KW-1185">Reference proteome</keyword>
<dbReference type="Proteomes" id="UP000585050">
    <property type="component" value="Unassembled WGS sequence"/>
</dbReference>
<feature type="chain" id="PRO_5030782664" description="DUF4625 domain-containing protein" evidence="1">
    <location>
        <begin position="18"/>
        <end position="155"/>
    </location>
</feature>
<feature type="signal peptide" evidence="1">
    <location>
        <begin position="1"/>
        <end position="17"/>
    </location>
</feature>
<reference evidence="2 3" key="1">
    <citation type="submission" date="2020-04" db="EMBL/GenBank/DDBJ databases">
        <title>Flammeovirga sp. SR4, a novel species isolated from seawater.</title>
        <authorList>
            <person name="Wang X."/>
        </authorList>
    </citation>
    <scope>NUCLEOTIDE SEQUENCE [LARGE SCALE GENOMIC DNA]</scope>
    <source>
        <strain evidence="2 3">SR4</strain>
    </source>
</reference>
<evidence type="ECO:0000256" key="1">
    <source>
        <dbReference type="SAM" id="SignalP"/>
    </source>
</evidence>
<sequence length="155" mass="16944">MKKILISVLTLFTLVFASSCSKDNPTPKNSPTINCKTIGISTAQGNFTRGISFDVHVPNQVENLIVTFPTLAGHENIVNLALPPQDQEEFEAHDILLSGKVYLDVKGAKYVNVEVPMEYLNNLKPGGYQVILQVEDNQHAAAKHTVDLAISSNLN</sequence>
<comment type="caution">
    <text evidence="2">The sequence shown here is derived from an EMBL/GenBank/DDBJ whole genome shotgun (WGS) entry which is preliminary data.</text>
</comment>
<proteinExistence type="predicted"/>
<dbReference type="PROSITE" id="PS51257">
    <property type="entry name" value="PROKAR_LIPOPROTEIN"/>
    <property type="match status" value="1"/>
</dbReference>
<evidence type="ECO:0008006" key="4">
    <source>
        <dbReference type="Google" id="ProtNLM"/>
    </source>
</evidence>
<gene>
    <name evidence="2" type="ORF">HGP29_09080</name>
</gene>
<dbReference type="RefSeq" id="WP_168882049.1">
    <property type="nucleotide sequence ID" value="NZ_JABAIL010000002.1"/>
</dbReference>
<keyword evidence="1" id="KW-0732">Signal</keyword>
<accession>A0A7X8SJN9</accession>
<organism evidence="2 3">
    <name type="scientific">Flammeovirga agarivorans</name>
    <dbReference type="NCBI Taxonomy" id="2726742"/>
    <lineage>
        <taxon>Bacteria</taxon>
        <taxon>Pseudomonadati</taxon>
        <taxon>Bacteroidota</taxon>
        <taxon>Cytophagia</taxon>
        <taxon>Cytophagales</taxon>
        <taxon>Flammeovirgaceae</taxon>
        <taxon>Flammeovirga</taxon>
    </lineage>
</organism>
<dbReference type="AlphaFoldDB" id="A0A7X8SJN9"/>
<evidence type="ECO:0000313" key="3">
    <source>
        <dbReference type="Proteomes" id="UP000585050"/>
    </source>
</evidence>
<dbReference type="EMBL" id="JABAIL010000002">
    <property type="protein sequence ID" value="NLR91358.1"/>
    <property type="molecule type" value="Genomic_DNA"/>
</dbReference>
<evidence type="ECO:0000313" key="2">
    <source>
        <dbReference type="EMBL" id="NLR91358.1"/>
    </source>
</evidence>